<keyword evidence="4" id="KW-0418">Kinase</keyword>
<dbReference type="PROSITE" id="PS00108">
    <property type="entry name" value="PROTEIN_KINASE_ST"/>
    <property type="match status" value="1"/>
</dbReference>
<dbReference type="AlphaFoldDB" id="A0AAV1CYE6"/>
<name>A0AAV1CYE6_OLDCO</name>
<evidence type="ECO:0000313" key="9">
    <source>
        <dbReference type="EMBL" id="CAI9100203.1"/>
    </source>
</evidence>
<keyword evidence="5 6" id="KW-0067">ATP-binding</keyword>
<keyword evidence="1" id="KW-0723">Serine/threonine-protein kinase</keyword>
<dbReference type="GO" id="GO:0007165">
    <property type="term" value="P:signal transduction"/>
    <property type="evidence" value="ECO:0007669"/>
    <property type="project" value="TreeGrafter"/>
</dbReference>
<dbReference type="Gene3D" id="3.30.200.20">
    <property type="entry name" value="Phosphorylase Kinase, domain 1"/>
    <property type="match status" value="1"/>
</dbReference>
<dbReference type="Pfam" id="PF00564">
    <property type="entry name" value="PB1"/>
    <property type="match status" value="1"/>
</dbReference>
<dbReference type="InterPro" id="IPR011009">
    <property type="entry name" value="Kinase-like_dom_sf"/>
</dbReference>
<evidence type="ECO:0000259" key="8">
    <source>
        <dbReference type="PROSITE" id="PS50011"/>
    </source>
</evidence>
<dbReference type="PANTHER" id="PTHR23257:SF824">
    <property type="entry name" value="PROTEIN KINASE DOMAIN-CONTAINING PROTEIN"/>
    <property type="match status" value="1"/>
</dbReference>
<evidence type="ECO:0000256" key="4">
    <source>
        <dbReference type="ARBA" id="ARBA00022777"/>
    </source>
</evidence>
<dbReference type="SMART" id="SM00220">
    <property type="entry name" value="S_TKc"/>
    <property type="match status" value="1"/>
</dbReference>
<keyword evidence="10" id="KW-1185">Reference proteome</keyword>
<dbReference type="InterPro" id="IPR000270">
    <property type="entry name" value="PB1_dom"/>
</dbReference>
<feature type="binding site" evidence="6">
    <location>
        <position position="579"/>
    </location>
    <ligand>
        <name>ATP</name>
        <dbReference type="ChEBI" id="CHEBI:30616"/>
    </ligand>
</feature>
<evidence type="ECO:0000256" key="1">
    <source>
        <dbReference type="ARBA" id="ARBA00022527"/>
    </source>
</evidence>
<dbReference type="SMART" id="SM00666">
    <property type="entry name" value="PB1"/>
    <property type="match status" value="1"/>
</dbReference>
<dbReference type="Gene3D" id="3.10.20.90">
    <property type="entry name" value="Phosphatidylinositol 3-kinase Catalytic Subunit, Chain A, domain 1"/>
    <property type="match status" value="1"/>
</dbReference>
<organism evidence="9 10">
    <name type="scientific">Oldenlandia corymbosa var. corymbosa</name>
    <dbReference type="NCBI Taxonomy" id="529605"/>
    <lineage>
        <taxon>Eukaryota</taxon>
        <taxon>Viridiplantae</taxon>
        <taxon>Streptophyta</taxon>
        <taxon>Embryophyta</taxon>
        <taxon>Tracheophyta</taxon>
        <taxon>Spermatophyta</taxon>
        <taxon>Magnoliopsida</taxon>
        <taxon>eudicotyledons</taxon>
        <taxon>Gunneridae</taxon>
        <taxon>Pentapetalae</taxon>
        <taxon>asterids</taxon>
        <taxon>lamiids</taxon>
        <taxon>Gentianales</taxon>
        <taxon>Rubiaceae</taxon>
        <taxon>Rubioideae</taxon>
        <taxon>Spermacoceae</taxon>
        <taxon>Hedyotis-Oldenlandia complex</taxon>
        <taxon>Oldenlandia</taxon>
    </lineage>
</organism>
<proteinExistence type="predicted"/>
<dbReference type="InterPro" id="IPR017441">
    <property type="entry name" value="Protein_kinase_ATP_BS"/>
</dbReference>
<dbReference type="EMBL" id="OX459120">
    <property type="protein sequence ID" value="CAI9100203.1"/>
    <property type="molecule type" value="Genomic_DNA"/>
</dbReference>
<dbReference type="Gene3D" id="1.10.510.10">
    <property type="entry name" value="Transferase(Phosphotransferase) domain 1"/>
    <property type="match status" value="1"/>
</dbReference>
<feature type="domain" description="Protein kinase" evidence="8">
    <location>
        <begin position="552"/>
        <end position="826"/>
    </location>
</feature>
<dbReference type="InterPro" id="IPR001245">
    <property type="entry name" value="Ser-Thr/Tyr_kinase_cat_dom"/>
</dbReference>
<dbReference type="Pfam" id="PF07714">
    <property type="entry name" value="PK_Tyr_Ser-Thr"/>
    <property type="match status" value="1"/>
</dbReference>
<keyword evidence="2" id="KW-0808">Transferase</keyword>
<feature type="region of interest" description="Disordered" evidence="7">
    <location>
        <begin position="189"/>
        <end position="216"/>
    </location>
</feature>
<evidence type="ECO:0000256" key="7">
    <source>
        <dbReference type="SAM" id="MobiDB-lite"/>
    </source>
</evidence>
<evidence type="ECO:0000256" key="2">
    <source>
        <dbReference type="ARBA" id="ARBA00022679"/>
    </source>
</evidence>
<dbReference type="CDD" id="cd13999">
    <property type="entry name" value="STKc_MAP3K-like"/>
    <property type="match status" value="1"/>
</dbReference>
<dbReference type="InterPro" id="IPR000719">
    <property type="entry name" value="Prot_kinase_dom"/>
</dbReference>
<evidence type="ECO:0000256" key="3">
    <source>
        <dbReference type="ARBA" id="ARBA00022741"/>
    </source>
</evidence>
<dbReference type="PANTHER" id="PTHR23257">
    <property type="entry name" value="SERINE-THREONINE PROTEIN KINASE"/>
    <property type="match status" value="1"/>
</dbReference>
<accession>A0AAV1CYE6</accession>
<feature type="compositionally biased region" description="Basic and acidic residues" evidence="7">
    <location>
        <begin position="203"/>
        <end position="216"/>
    </location>
</feature>
<dbReference type="PRINTS" id="PR00109">
    <property type="entry name" value="TYRKINASE"/>
</dbReference>
<evidence type="ECO:0000313" key="10">
    <source>
        <dbReference type="Proteomes" id="UP001161247"/>
    </source>
</evidence>
<dbReference type="GO" id="GO:0005524">
    <property type="term" value="F:ATP binding"/>
    <property type="evidence" value="ECO:0007669"/>
    <property type="project" value="UniProtKB-UniRule"/>
</dbReference>
<dbReference type="SUPFAM" id="SSF56112">
    <property type="entry name" value="Protein kinase-like (PK-like)"/>
    <property type="match status" value="1"/>
</dbReference>
<protein>
    <submittedName>
        <fullName evidence="9">OLC1v1037146C1</fullName>
    </submittedName>
</protein>
<dbReference type="GO" id="GO:0005737">
    <property type="term" value="C:cytoplasm"/>
    <property type="evidence" value="ECO:0007669"/>
    <property type="project" value="TreeGrafter"/>
</dbReference>
<dbReference type="SUPFAM" id="SSF54277">
    <property type="entry name" value="CAD &amp; PB1 domains"/>
    <property type="match status" value="1"/>
</dbReference>
<dbReference type="PROSITE" id="PS50011">
    <property type="entry name" value="PROTEIN_KINASE_DOM"/>
    <property type="match status" value="1"/>
</dbReference>
<dbReference type="PROSITE" id="PS00107">
    <property type="entry name" value="PROTEIN_KINASE_ATP"/>
    <property type="match status" value="1"/>
</dbReference>
<gene>
    <name evidence="9" type="ORF">OLC1_LOCUS10092</name>
</gene>
<reference evidence="9" key="1">
    <citation type="submission" date="2023-03" db="EMBL/GenBank/DDBJ databases">
        <authorList>
            <person name="Julca I."/>
        </authorList>
    </citation>
    <scope>NUCLEOTIDE SEQUENCE</scope>
</reference>
<dbReference type="Proteomes" id="UP001161247">
    <property type="component" value="Chromosome 3"/>
</dbReference>
<dbReference type="GO" id="GO:0004674">
    <property type="term" value="F:protein serine/threonine kinase activity"/>
    <property type="evidence" value="ECO:0007669"/>
    <property type="project" value="UniProtKB-KW"/>
</dbReference>
<dbReference type="InterPro" id="IPR050167">
    <property type="entry name" value="Ser_Thr_protein_kinase"/>
</dbReference>
<feature type="region of interest" description="Disordered" evidence="7">
    <location>
        <begin position="478"/>
        <end position="500"/>
    </location>
</feature>
<evidence type="ECO:0000256" key="6">
    <source>
        <dbReference type="PROSITE-ProRule" id="PRU10141"/>
    </source>
</evidence>
<dbReference type="InterPro" id="IPR008271">
    <property type="entry name" value="Ser/Thr_kinase_AS"/>
</dbReference>
<sequence>MYSSSLSSRRTINHAVKDVPSVSRRKRVAVPPKLKFLVSYNGTFCRRPPSHKLRYTGGETRIISVDRGISFAKLKSKIATELVRPNAVVSGFRFSLKYLISESFCGGDEPVLISLEADDDVRTMVEEYDQAMKFSSLKRLWVFVCDGKNAVDDCGFMGTKLGNLKIGSQGFYEGKKGFAGIQGNQRLRSVQGFPSEDPSALIGKDDDDKSNSHRSKKCCDHSLRKAVLKQQLLANKFADIRIFHGLDEQSEIELTGENGDCEAPLIDLCSEPEGPSSFDSKFLNTGQDLGMKVTEYRYKNSLGSEKVSSVKHSDTLPLNPKDGYLKTGFSLVQGGFRKDQSHKSISREARSQRTCPYDIKVGKLYPRNTTMAKPGPVLRPLKRADIGKGYRADACVNTSSKSVGIQTEPLTGDPGLDELPSVNTLGDDQPASQYNLSTEMTGKLQILDLPCPIIDETGMPPMPQSNALDLMEEEHLVEKSNDVSSPGSKNAAKLEKDDEEKHKIQLDSAINLSIQDKGNKTNECLKANGALPAFVYSELATSELQNIRSSDLEFIKKLGSGTYGTVYHGKWKGSDVAIKRIKPSGFADGTKEEDRLVAAFWKEARILGQLRHPNIVAIYGVASDGPLNCLAAVTEYMVNGSLKQVLHRKDRTIDRRKRLIIAMDATCGMEYLHEKKIVHFDLKSHNFLMNMRDPHRPVCKIGDLGLSKVKQRTLVTGGIRGTLPWMAPELLNGNNRVSEKVDVYSFGIVMWELLTGEEPYQNMRSEEIIAGIIRGDLRPEIPSWCDPAWRSLMERCWSTDPKSRPPFSEIAKELRKMAASMKHQVTETVV</sequence>
<keyword evidence="3 6" id="KW-0547">Nucleotide-binding</keyword>
<evidence type="ECO:0000256" key="5">
    <source>
        <dbReference type="ARBA" id="ARBA00022840"/>
    </source>
</evidence>